<evidence type="ECO:0000256" key="5">
    <source>
        <dbReference type="ARBA" id="ARBA00022729"/>
    </source>
</evidence>
<protein>
    <recommendedName>
        <fullName evidence="3">Nicastrin</fullName>
    </recommendedName>
</protein>
<dbReference type="Pfam" id="PF05450">
    <property type="entry name" value="Nicastrin"/>
    <property type="match status" value="1"/>
</dbReference>
<dbReference type="GO" id="GO:0016485">
    <property type="term" value="P:protein processing"/>
    <property type="evidence" value="ECO:0007669"/>
    <property type="project" value="InterPro"/>
</dbReference>
<evidence type="ECO:0000259" key="12">
    <source>
        <dbReference type="Pfam" id="PF18266"/>
    </source>
</evidence>
<sequence>MAVTRGPGAGVGGERGGCDGWLFACRRLRAARAPRQRRWRAVVATATAAVAGALAAVGGLPHSAAAVKASSALAKLLPFQRQCFPTAEACVLLLNQYGSFGCAQCGADLISAPVAELNELSALNAFLQVEEAGPRAVLLPSNLLFDAEALDMLARNPKNVAAVLIAWQPSGAGPPDRYSPEGPEPNKNASLEGSGVEDGWNPNGLNFVSRYYPFNVFLLPPSVVDIIRERTQRFRAGPASTATADGGGSLGPGDGTTVSGTQEDQFPRFVVQSAGKMWACNQTVSECLEGNTCLPVGGQSVWAAATRLGTTVAAEYVAVAAPMDSTALFHSRAVGAAAEVSALVTMLAVAEAFGAYAASQSNRTLVRVPVFMGLNAEAYGYAGSRRFLNDIINFMCEDEEDAAATATGGCKNPFMPSLKFQVFRRPAEGAEDGRGGTRFSHVIDIGPVGSATDARDAPTPGPINATADAMSTPRPVTNDELAKPVPFYAHAASNTSTGLQALLLSAFERVDPPAGAPAAGDSIELIAESSLTWPQYPPTSGQSFIAEAVTSVVPPEVVTLADFDIEFRDPFYHSELSTLPTDGAPLVEAIALAARGVVRTVIALAYFDVNTKDTASLEMLAGNVEFVQAADEAADSISTESIGELLRCLAGNWTTCKLASDLLGEDTRNSLVRFVSPSNYAGTYVPPTRAASLTRSGAAKVRLLRAFLATATAFAGRTGDPIKCSNEAGCKDKLGADAEALHCVRERCLAADVYTHNAYGIGLQPTNAAQSSFVLRNTTEGDSAWTESHWDGALGVCGITEDAFVLSIGILFAGLGVLGGAIGLSAVVAWALSEGKGTSVVRGVVRGAEGGAV</sequence>
<dbReference type="InterPro" id="IPR041084">
    <property type="entry name" value="Ncstrn_small"/>
</dbReference>
<evidence type="ECO:0000313" key="14">
    <source>
        <dbReference type="Proteomes" id="UP000218209"/>
    </source>
</evidence>
<dbReference type="InterPro" id="IPR008710">
    <property type="entry name" value="Nicastrin"/>
</dbReference>
<dbReference type="Gene3D" id="3.40.630.10">
    <property type="entry name" value="Zn peptidases"/>
    <property type="match status" value="1"/>
</dbReference>
<keyword evidence="9" id="KW-0325">Glycoprotein</keyword>
<gene>
    <name evidence="13" type="ORF">BU14_0323s0001</name>
</gene>
<evidence type="ECO:0000256" key="1">
    <source>
        <dbReference type="ARBA" id="ARBA00004479"/>
    </source>
</evidence>
<evidence type="ECO:0000256" key="6">
    <source>
        <dbReference type="ARBA" id="ARBA00022976"/>
    </source>
</evidence>
<evidence type="ECO:0000256" key="7">
    <source>
        <dbReference type="ARBA" id="ARBA00022989"/>
    </source>
</evidence>
<feature type="domain" description="Nicastrin small lobe" evidence="12">
    <location>
        <begin position="89"/>
        <end position="230"/>
    </location>
</feature>
<keyword evidence="6" id="KW-0914">Notch signaling pathway</keyword>
<keyword evidence="5" id="KW-0732">Signal</keyword>
<evidence type="ECO:0000256" key="2">
    <source>
        <dbReference type="ARBA" id="ARBA00007717"/>
    </source>
</evidence>
<evidence type="ECO:0000256" key="3">
    <source>
        <dbReference type="ARBA" id="ARBA00015303"/>
    </source>
</evidence>
<evidence type="ECO:0000256" key="4">
    <source>
        <dbReference type="ARBA" id="ARBA00022692"/>
    </source>
</evidence>
<keyword evidence="8 11" id="KW-0472">Membrane</keyword>
<dbReference type="PANTHER" id="PTHR21092:SF0">
    <property type="entry name" value="NICASTRIN"/>
    <property type="match status" value="1"/>
</dbReference>
<dbReference type="AlphaFoldDB" id="A0A1X6NZ55"/>
<evidence type="ECO:0000256" key="8">
    <source>
        <dbReference type="ARBA" id="ARBA00023136"/>
    </source>
</evidence>
<dbReference type="GO" id="GO:0005886">
    <property type="term" value="C:plasma membrane"/>
    <property type="evidence" value="ECO:0007669"/>
    <property type="project" value="TreeGrafter"/>
</dbReference>
<feature type="transmembrane region" description="Helical" evidence="11">
    <location>
        <begin position="804"/>
        <end position="832"/>
    </location>
</feature>
<evidence type="ECO:0000256" key="11">
    <source>
        <dbReference type="SAM" id="Phobius"/>
    </source>
</evidence>
<evidence type="ECO:0000313" key="13">
    <source>
        <dbReference type="EMBL" id="OSX73857.1"/>
    </source>
</evidence>
<evidence type="ECO:0000256" key="10">
    <source>
        <dbReference type="SAM" id="MobiDB-lite"/>
    </source>
</evidence>
<feature type="region of interest" description="Disordered" evidence="10">
    <location>
        <begin position="173"/>
        <end position="195"/>
    </location>
</feature>
<name>A0A1X6NZ55_PORUM</name>
<dbReference type="GO" id="GO:0007219">
    <property type="term" value="P:Notch signaling pathway"/>
    <property type="evidence" value="ECO:0007669"/>
    <property type="project" value="UniProtKB-KW"/>
</dbReference>
<dbReference type="Proteomes" id="UP000218209">
    <property type="component" value="Unassembled WGS sequence"/>
</dbReference>
<accession>A0A1X6NZ55</accession>
<proteinExistence type="inferred from homology"/>
<comment type="similarity">
    <text evidence="2">Belongs to the nicastrin family.</text>
</comment>
<reference evidence="13 14" key="1">
    <citation type="submission" date="2017-03" db="EMBL/GenBank/DDBJ databases">
        <title>WGS assembly of Porphyra umbilicalis.</title>
        <authorList>
            <person name="Brawley S.H."/>
            <person name="Blouin N.A."/>
            <person name="Ficko-Blean E."/>
            <person name="Wheeler G.L."/>
            <person name="Lohr M."/>
            <person name="Goodson H.V."/>
            <person name="Jenkins J.W."/>
            <person name="Blaby-Haas C.E."/>
            <person name="Helliwell K.E."/>
            <person name="Chan C."/>
            <person name="Marriage T."/>
            <person name="Bhattacharya D."/>
            <person name="Klein A.S."/>
            <person name="Badis Y."/>
            <person name="Brodie J."/>
            <person name="Cao Y."/>
            <person name="Collen J."/>
            <person name="Dittami S.M."/>
            <person name="Gachon C.M."/>
            <person name="Green B.R."/>
            <person name="Karpowicz S."/>
            <person name="Kim J.W."/>
            <person name="Kudahl U."/>
            <person name="Lin S."/>
            <person name="Michel G."/>
            <person name="Mittag M."/>
            <person name="Olson B.J."/>
            <person name="Pangilinan J."/>
            <person name="Peng Y."/>
            <person name="Qiu H."/>
            <person name="Shu S."/>
            <person name="Singer J.T."/>
            <person name="Smith A.G."/>
            <person name="Sprecher B.N."/>
            <person name="Wagner V."/>
            <person name="Wang W."/>
            <person name="Wang Z.-Y."/>
            <person name="Yan J."/>
            <person name="Yarish C."/>
            <person name="Zoeuner-Riek S."/>
            <person name="Zhuang Y."/>
            <person name="Zou Y."/>
            <person name="Lindquist E.A."/>
            <person name="Grimwood J."/>
            <person name="Barry K."/>
            <person name="Rokhsar D.S."/>
            <person name="Schmutz J."/>
            <person name="Stiller J.W."/>
            <person name="Grossman A.R."/>
            <person name="Prochnik S.E."/>
        </authorList>
    </citation>
    <scope>NUCLEOTIDE SEQUENCE [LARGE SCALE GENOMIC DNA]</scope>
    <source>
        <strain evidence="13">4086291</strain>
    </source>
</reference>
<feature type="transmembrane region" description="Helical" evidence="11">
    <location>
        <begin position="39"/>
        <end position="60"/>
    </location>
</feature>
<dbReference type="EMBL" id="KV918975">
    <property type="protein sequence ID" value="OSX73857.1"/>
    <property type="molecule type" value="Genomic_DNA"/>
</dbReference>
<keyword evidence="7 11" id="KW-1133">Transmembrane helix</keyword>
<keyword evidence="4 11" id="KW-0812">Transmembrane</keyword>
<evidence type="ECO:0000256" key="9">
    <source>
        <dbReference type="ARBA" id="ARBA00023180"/>
    </source>
</evidence>
<dbReference type="OrthoDB" id="10265862at2759"/>
<comment type="subcellular location">
    <subcellularLocation>
        <location evidence="1">Membrane</location>
        <topology evidence="1">Single-pass type I membrane protein</topology>
    </subcellularLocation>
</comment>
<organism evidence="13 14">
    <name type="scientific">Porphyra umbilicalis</name>
    <name type="common">Purple laver</name>
    <name type="synonym">Red alga</name>
    <dbReference type="NCBI Taxonomy" id="2786"/>
    <lineage>
        <taxon>Eukaryota</taxon>
        <taxon>Rhodophyta</taxon>
        <taxon>Bangiophyceae</taxon>
        <taxon>Bangiales</taxon>
        <taxon>Bangiaceae</taxon>
        <taxon>Porphyra</taxon>
    </lineage>
</organism>
<dbReference type="Pfam" id="PF18266">
    <property type="entry name" value="Ncstrn_small"/>
    <property type="match status" value="1"/>
</dbReference>
<keyword evidence="14" id="KW-1185">Reference proteome</keyword>
<dbReference type="PANTHER" id="PTHR21092">
    <property type="entry name" value="NICASTRIN"/>
    <property type="match status" value="1"/>
</dbReference>